<evidence type="ECO:0000256" key="3">
    <source>
        <dbReference type="ARBA" id="ARBA00018596"/>
    </source>
</evidence>
<reference evidence="7" key="1">
    <citation type="journal article" date="2023" name="Insect Mol. Biol.">
        <title>Genome sequencing provides insights into the evolution of gene families encoding plant cell wall-degrading enzymes in longhorned beetles.</title>
        <authorList>
            <person name="Shin N.R."/>
            <person name="Okamura Y."/>
            <person name="Kirsch R."/>
            <person name="Pauchet Y."/>
        </authorList>
    </citation>
    <scope>NUCLEOTIDE SEQUENCE</scope>
    <source>
        <strain evidence="7">MMC_N1</strain>
    </source>
</reference>
<comment type="caution">
    <text evidence="7">The sequence shown here is derived from an EMBL/GenBank/DDBJ whole genome shotgun (WGS) entry which is preliminary data.</text>
</comment>
<dbReference type="EMBL" id="JAPWTJ010000524">
    <property type="protein sequence ID" value="KAJ8977646.1"/>
    <property type="molecule type" value="Genomic_DNA"/>
</dbReference>
<dbReference type="Proteomes" id="UP001162164">
    <property type="component" value="Unassembled WGS sequence"/>
</dbReference>
<evidence type="ECO:0000313" key="7">
    <source>
        <dbReference type="EMBL" id="KAJ8977646.1"/>
    </source>
</evidence>
<dbReference type="InterPro" id="IPR016722">
    <property type="entry name" value="DNA_pol_alpha_bsu"/>
</dbReference>
<comment type="similarity">
    <text evidence="2">Belongs to the DNA polymerase alpha subunit B family.</text>
</comment>
<dbReference type="Gene3D" id="3.60.21.60">
    <property type="match status" value="2"/>
</dbReference>
<protein>
    <recommendedName>
        <fullName evidence="3">DNA polymerase alpha subunit B</fullName>
    </recommendedName>
</protein>
<name>A0ABQ9JHH4_9CUCU</name>
<evidence type="ECO:0000259" key="6">
    <source>
        <dbReference type="Pfam" id="PF04042"/>
    </source>
</evidence>
<proteinExistence type="inferred from homology"/>
<gene>
    <name evidence="7" type="ORF">NQ317_003624</name>
</gene>
<dbReference type="PANTHER" id="PTHR23061">
    <property type="entry name" value="DNA POLYMERASE 2 ALPHA 70 KDA SUBUNIT"/>
    <property type="match status" value="1"/>
</dbReference>
<evidence type="ECO:0000256" key="5">
    <source>
        <dbReference type="ARBA" id="ARBA00023242"/>
    </source>
</evidence>
<dbReference type="PANTHER" id="PTHR23061:SF12">
    <property type="entry name" value="DNA POLYMERASE ALPHA SUBUNIT B"/>
    <property type="match status" value="1"/>
</dbReference>
<keyword evidence="5" id="KW-0539">Nucleus</keyword>
<dbReference type="Pfam" id="PF04042">
    <property type="entry name" value="DNA_pol_E_B"/>
    <property type="match status" value="1"/>
</dbReference>
<keyword evidence="8" id="KW-1185">Reference proteome</keyword>
<organism evidence="7 8">
    <name type="scientific">Molorchus minor</name>
    <dbReference type="NCBI Taxonomy" id="1323400"/>
    <lineage>
        <taxon>Eukaryota</taxon>
        <taxon>Metazoa</taxon>
        <taxon>Ecdysozoa</taxon>
        <taxon>Arthropoda</taxon>
        <taxon>Hexapoda</taxon>
        <taxon>Insecta</taxon>
        <taxon>Pterygota</taxon>
        <taxon>Neoptera</taxon>
        <taxon>Endopterygota</taxon>
        <taxon>Coleoptera</taxon>
        <taxon>Polyphaga</taxon>
        <taxon>Cucujiformia</taxon>
        <taxon>Chrysomeloidea</taxon>
        <taxon>Cerambycidae</taxon>
        <taxon>Lamiinae</taxon>
        <taxon>Monochamini</taxon>
        <taxon>Molorchus</taxon>
    </lineage>
</organism>
<evidence type="ECO:0000256" key="1">
    <source>
        <dbReference type="ARBA" id="ARBA00004123"/>
    </source>
</evidence>
<evidence type="ECO:0000256" key="4">
    <source>
        <dbReference type="ARBA" id="ARBA00022705"/>
    </source>
</evidence>
<dbReference type="InterPro" id="IPR007185">
    <property type="entry name" value="DNA_pol_a/d/e_bsu"/>
</dbReference>
<feature type="domain" description="DNA polymerase alpha/delta/epsilon subunit B" evidence="6">
    <location>
        <begin position="15"/>
        <end position="221"/>
    </location>
</feature>
<sequence length="267" mass="30290">MRYPGPGIPTDTIQIVAACGPFTLQNNLVYEPLQDLLKYVTQYKPHVLLLLGPFIERTNEGIHDGNLAQTFDSFFESLIENIMNALKGIDLQVVIASSERDAHHHPVYPTLPYNVREKYENLTFVSDPCMININGLIIGATSVDVLFHISNFEMYQDKNPLGMPDRLGRIASHLLHQHSFYPLYPPHKDVCIDHELFEQYGVLEVKPHILILPSNLRHFIKNIEDCLVINPERLTKGYVAGTFTRIQISPGTSKSICNRASCQVLRI</sequence>
<comment type="subcellular location">
    <subcellularLocation>
        <location evidence="1">Nucleus</location>
    </subcellularLocation>
</comment>
<accession>A0ABQ9JHH4</accession>
<keyword evidence="4" id="KW-0235">DNA replication</keyword>
<evidence type="ECO:0000256" key="2">
    <source>
        <dbReference type="ARBA" id="ARBA00007299"/>
    </source>
</evidence>
<evidence type="ECO:0000313" key="8">
    <source>
        <dbReference type="Proteomes" id="UP001162164"/>
    </source>
</evidence>